<evidence type="ECO:0000256" key="1">
    <source>
        <dbReference type="SAM" id="Phobius"/>
    </source>
</evidence>
<evidence type="ECO:0000313" key="3">
    <source>
        <dbReference type="EMBL" id="OGY96457.1"/>
    </source>
</evidence>
<evidence type="ECO:0000256" key="2">
    <source>
        <dbReference type="SAM" id="SignalP"/>
    </source>
</evidence>
<feature type="signal peptide" evidence="2">
    <location>
        <begin position="1"/>
        <end position="23"/>
    </location>
</feature>
<protein>
    <submittedName>
        <fullName evidence="3">Uncharacterized protein</fullName>
    </submittedName>
</protein>
<reference evidence="3 4" key="1">
    <citation type="journal article" date="2016" name="Nat. Commun.">
        <title>Thousands of microbial genomes shed light on interconnected biogeochemical processes in an aquifer system.</title>
        <authorList>
            <person name="Anantharaman K."/>
            <person name="Brown C.T."/>
            <person name="Hug L.A."/>
            <person name="Sharon I."/>
            <person name="Castelle C.J."/>
            <person name="Probst A.J."/>
            <person name="Thomas B.C."/>
            <person name="Singh A."/>
            <person name="Wilkins M.J."/>
            <person name="Karaoz U."/>
            <person name="Brodie E.L."/>
            <person name="Williams K.H."/>
            <person name="Hubbard S.S."/>
            <person name="Banfield J.F."/>
        </authorList>
    </citation>
    <scope>NUCLEOTIDE SEQUENCE [LARGE SCALE GENOMIC DNA]</scope>
</reference>
<proteinExistence type="predicted"/>
<dbReference type="EMBL" id="MHKV01000045">
    <property type="protein sequence ID" value="OGY96457.1"/>
    <property type="molecule type" value="Genomic_DNA"/>
</dbReference>
<dbReference type="Proteomes" id="UP000176349">
    <property type="component" value="Unassembled WGS sequence"/>
</dbReference>
<comment type="caution">
    <text evidence="3">The sequence shown here is derived from an EMBL/GenBank/DDBJ whole genome shotgun (WGS) entry which is preliminary data.</text>
</comment>
<keyword evidence="2" id="KW-0732">Signal</keyword>
<dbReference type="AlphaFoldDB" id="A0A1G2C7I4"/>
<sequence length="192" mass="19958">MRILSILFASAFLLVLLLGVAHAAPYQLTTPFAGFQKGATPGIGEYISDFYVYALSIVGVVALGTIIFWGVVYTLSAGMVTKKQDAIDGITQAVYGLLLLLGAYLILYTINPALVTLREPGVGKLLVAPAITGPTGPSEPPQSGRPSALIYNVTAPEACSNIGGQAFSPCQTYCLATPGLCGTRNVCCGTQP</sequence>
<gene>
    <name evidence="3" type="ORF">A2128_02645</name>
</gene>
<feature type="chain" id="PRO_5009582233" evidence="2">
    <location>
        <begin position="24"/>
        <end position="192"/>
    </location>
</feature>
<accession>A0A1G2C7I4</accession>
<feature type="transmembrane region" description="Helical" evidence="1">
    <location>
        <begin position="93"/>
        <end position="110"/>
    </location>
</feature>
<keyword evidence="1" id="KW-0472">Membrane</keyword>
<organism evidence="3 4">
    <name type="scientific">Candidatus Liptonbacteria bacterium GWC1_60_9</name>
    <dbReference type="NCBI Taxonomy" id="1798645"/>
    <lineage>
        <taxon>Bacteria</taxon>
        <taxon>Candidatus Liptoniibacteriota</taxon>
    </lineage>
</organism>
<keyword evidence="1" id="KW-0812">Transmembrane</keyword>
<keyword evidence="1" id="KW-1133">Transmembrane helix</keyword>
<evidence type="ECO:0000313" key="4">
    <source>
        <dbReference type="Proteomes" id="UP000176349"/>
    </source>
</evidence>
<feature type="transmembrane region" description="Helical" evidence="1">
    <location>
        <begin position="50"/>
        <end position="72"/>
    </location>
</feature>
<name>A0A1G2C7I4_9BACT</name>